<dbReference type="Proteomes" id="UP000011996">
    <property type="component" value="Unassembled WGS sequence"/>
</dbReference>
<keyword evidence="1" id="KW-1133">Transmembrane helix</keyword>
<sequence>MNAFWCNRAPLLYWDIPRDYATSWSLAAVSFIATLACTFAVVAIIDKTTGVNRQET</sequence>
<name>M5SEU5_9BACT</name>
<dbReference type="PATRIC" id="fig|1263868.3.peg.3509"/>
<keyword evidence="1" id="KW-0812">Transmembrane</keyword>
<evidence type="ECO:0000256" key="1">
    <source>
        <dbReference type="SAM" id="Phobius"/>
    </source>
</evidence>
<organism evidence="2 3">
    <name type="scientific">Rhodopirellula europaea SH398</name>
    <dbReference type="NCBI Taxonomy" id="1263868"/>
    <lineage>
        <taxon>Bacteria</taxon>
        <taxon>Pseudomonadati</taxon>
        <taxon>Planctomycetota</taxon>
        <taxon>Planctomycetia</taxon>
        <taxon>Pirellulales</taxon>
        <taxon>Pirellulaceae</taxon>
        <taxon>Rhodopirellula</taxon>
    </lineage>
</organism>
<keyword evidence="1" id="KW-0472">Membrane</keyword>
<protein>
    <submittedName>
        <fullName evidence="2">Uncharacterized protein</fullName>
    </submittedName>
</protein>
<dbReference type="EMBL" id="ANOF01000099">
    <property type="protein sequence ID" value="EMI26207.1"/>
    <property type="molecule type" value="Genomic_DNA"/>
</dbReference>
<evidence type="ECO:0000313" key="3">
    <source>
        <dbReference type="Proteomes" id="UP000011996"/>
    </source>
</evidence>
<gene>
    <name evidence="2" type="ORF">RESH_03243</name>
</gene>
<comment type="caution">
    <text evidence="2">The sequence shown here is derived from an EMBL/GenBank/DDBJ whole genome shotgun (WGS) entry which is preliminary data.</text>
</comment>
<proteinExistence type="predicted"/>
<dbReference type="AlphaFoldDB" id="M5SEU5"/>
<accession>M5SEU5</accession>
<feature type="transmembrane region" description="Helical" evidence="1">
    <location>
        <begin position="20"/>
        <end position="45"/>
    </location>
</feature>
<evidence type="ECO:0000313" key="2">
    <source>
        <dbReference type="EMBL" id="EMI26207.1"/>
    </source>
</evidence>
<reference evidence="2 3" key="1">
    <citation type="journal article" date="2013" name="Mar. Genomics">
        <title>Expression of sulfatases in Rhodopirellula baltica and the diversity of sulfatases in the genus Rhodopirellula.</title>
        <authorList>
            <person name="Wegner C.E."/>
            <person name="Richter-Heitmann T."/>
            <person name="Klindworth A."/>
            <person name="Klockow C."/>
            <person name="Richter M."/>
            <person name="Achstetter T."/>
            <person name="Glockner F.O."/>
            <person name="Harder J."/>
        </authorList>
    </citation>
    <scope>NUCLEOTIDE SEQUENCE [LARGE SCALE GENOMIC DNA]</scope>
    <source>
        <strain evidence="2 3">SH398</strain>
    </source>
</reference>